<dbReference type="CDD" id="cd01169">
    <property type="entry name" value="HMPP_kinase"/>
    <property type="match status" value="1"/>
</dbReference>
<dbReference type="PANTHER" id="PTHR20858:SF17">
    <property type="entry name" value="HYDROXYMETHYLPYRIMIDINE_PHOSPHOMETHYLPYRIMIDINE KINASE THI20-RELATED"/>
    <property type="match status" value="1"/>
</dbReference>
<keyword evidence="6" id="KW-0067">ATP-binding</keyword>
<evidence type="ECO:0000256" key="6">
    <source>
        <dbReference type="ARBA" id="ARBA00022840"/>
    </source>
</evidence>
<dbReference type="Proteomes" id="UP000216361">
    <property type="component" value="Unassembled WGS sequence"/>
</dbReference>
<comment type="pathway">
    <text evidence="1">Cofactor biosynthesis; thiamine diphosphate biosynthesis.</text>
</comment>
<dbReference type="GO" id="GO:0009228">
    <property type="term" value="P:thiamine biosynthetic process"/>
    <property type="evidence" value="ECO:0007669"/>
    <property type="project" value="InterPro"/>
</dbReference>
<keyword evidence="4" id="KW-0547">Nucleotide-binding</keyword>
<evidence type="ECO:0000256" key="2">
    <source>
        <dbReference type="ARBA" id="ARBA00012135"/>
    </source>
</evidence>
<evidence type="ECO:0000256" key="1">
    <source>
        <dbReference type="ARBA" id="ARBA00004948"/>
    </source>
</evidence>
<dbReference type="UniPathway" id="UPA00060">
    <property type="reaction ID" value="UER00138"/>
</dbReference>
<evidence type="ECO:0000256" key="3">
    <source>
        <dbReference type="ARBA" id="ARBA00022679"/>
    </source>
</evidence>
<dbReference type="EC" id="2.7.1.49" evidence="2"/>
<dbReference type="GO" id="GO:0008972">
    <property type="term" value="F:phosphomethylpyrimidine kinase activity"/>
    <property type="evidence" value="ECO:0007669"/>
    <property type="project" value="InterPro"/>
</dbReference>
<dbReference type="AlphaFoldDB" id="A0A255XIC1"/>
<dbReference type="SUPFAM" id="SSF53613">
    <property type="entry name" value="Ribokinase-like"/>
    <property type="match status" value="1"/>
</dbReference>
<organism evidence="8 9">
    <name type="scientific">Elstera cyanobacteriorum</name>
    <dbReference type="NCBI Taxonomy" id="2022747"/>
    <lineage>
        <taxon>Bacteria</taxon>
        <taxon>Pseudomonadati</taxon>
        <taxon>Pseudomonadota</taxon>
        <taxon>Alphaproteobacteria</taxon>
        <taxon>Rhodospirillales</taxon>
        <taxon>Rhodospirillaceae</taxon>
        <taxon>Elstera</taxon>
    </lineage>
</organism>
<dbReference type="OrthoDB" id="9810880at2"/>
<proteinExistence type="predicted"/>
<comment type="caution">
    <text evidence="8">The sequence shown here is derived from an EMBL/GenBank/DDBJ whole genome shotgun (WGS) entry which is preliminary data.</text>
</comment>
<dbReference type="RefSeq" id="WP_094410371.1">
    <property type="nucleotide sequence ID" value="NZ_BMJZ01000003.1"/>
</dbReference>
<evidence type="ECO:0000313" key="9">
    <source>
        <dbReference type="Proteomes" id="UP000216361"/>
    </source>
</evidence>
<keyword evidence="5 8" id="KW-0418">Kinase</keyword>
<dbReference type="NCBIfam" id="TIGR00097">
    <property type="entry name" value="HMP-P_kinase"/>
    <property type="match status" value="1"/>
</dbReference>
<dbReference type="GO" id="GO:0005829">
    <property type="term" value="C:cytosol"/>
    <property type="evidence" value="ECO:0007669"/>
    <property type="project" value="TreeGrafter"/>
</dbReference>
<evidence type="ECO:0000256" key="5">
    <source>
        <dbReference type="ARBA" id="ARBA00022777"/>
    </source>
</evidence>
<dbReference type="InterPro" id="IPR013749">
    <property type="entry name" value="PM/HMP-P_kinase-1"/>
</dbReference>
<accession>A0A255XIC1</accession>
<dbReference type="GO" id="GO:0009229">
    <property type="term" value="P:thiamine diphosphate biosynthetic process"/>
    <property type="evidence" value="ECO:0007669"/>
    <property type="project" value="UniProtKB-UniPathway"/>
</dbReference>
<keyword evidence="3" id="KW-0808">Transferase</keyword>
<dbReference type="Gene3D" id="3.40.1190.20">
    <property type="match status" value="1"/>
</dbReference>
<dbReference type="InterPro" id="IPR004399">
    <property type="entry name" value="HMP/HMP-P_kinase_dom"/>
</dbReference>
<dbReference type="GO" id="GO:0005524">
    <property type="term" value="F:ATP binding"/>
    <property type="evidence" value="ECO:0007669"/>
    <property type="project" value="UniProtKB-KW"/>
</dbReference>
<dbReference type="InterPro" id="IPR029056">
    <property type="entry name" value="Ribokinase-like"/>
</dbReference>
<sequence length="271" mass="28600">MQIKGRVLVVAGSDSSGCTGIQADLKTILALGGYAMTAVTAVTARDTHGVVDIHPIPPAFVQRQMRLALQDIGADVIHLGMLHNADLINAISDVIEELAPDTPIVLDPVAVTKTGRSLLDKEGMRHLKIRLLPRTTIITPNLREGELLAGMDIHTDEERHHAAQMMLTLGARAVLLKGGHDDLDPVVDLLATDEGAVTQYAAPRIESRHMAGIGSTLSAGIACGLAQGLSLHKSVERARAYLQAAIKEAPGYGHGTGPINHGITVSTLPGF</sequence>
<keyword evidence="9" id="KW-1185">Reference proteome</keyword>
<dbReference type="GO" id="GO:0008902">
    <property type="term" value="F:hydroxymethylpyrimidine kinase activity"/>
    <property type="evidence" value="ECO:0007669"/>
    <property type="project" value="UniProtKB-EC"/>
</dbReference>
<dbReference type="PANTHER" id="PTHR20858">
    <property type="entry name" value="PHOSPHOMETHYLPYRIMIDINE KINASE"/>
    <property type="match status" value="1"/>
</dbReference>
<gene>
    <name evidence="8" type="primary">thiD</name>
    <name evidence="8" type="ORF">CHR90_17255</name>
</gene>
<dbReference type="Pfam" id="PF08543">
    <property type="entry name" value="Phos_pyr_kin"/>
    <property type="match status" value="1"/>
</dbReference>
<evidence type="ECO:0000256" key="4">
    <source>
        <dbReference type="ARBA" id="ARBA00022741"/>
    </source>
</evidence>
<dbReference type="FunFam" id="3.40.1190.20:FF:000003">
    <property type="entry name" value="Phosphomethylpyrimidine kinase ThiD"/>
    <property type="match status" value="1"/>
</dbReference>
<evidence type="ECO:0000313" key="8">
    <source>
        <dbReference type="EMBL" id="OYQ16733.1"/>
    </source>
</evidence>
<protein>
    <recommendedName>
        <fullName evidence="2">hydroxymethylpyrimidine kinase</fullName>
        <ecNumber evidence="2">2.7.1.49</ecNumber>
    </recommendedName>
</protein>
<name>A0A255XIC1_9PROT</name>
<evidence type="ECO:0000259" key="7">
    <source>
        <dbReference type="Pfam" id="PF08543"/>
    </source>
</evidence>
<feature type="domain" description="Pyridoxamine kinase/Phosphomethylpyrimidine kinase" evidence="7">
    <location>
        <begin position="14"/>
        <end position="260"/>
    </location>
</feature>
<reference evidence="8 9" key="1">
    <citation type="submission" date="2017-07" db="EMBL/GenBank/DDBJ databases">
        <title>Elstera cyanobacteriorum sp. nov., a novel bacterium isolated from cyanobacterial aggregates in a eutrophic lake.</title>
        <authorList>
            <person name="Cai H."/>
        </authorList>
    </citation>
    <scope>NUCLEOTIDE SEQUENCE [LARGE SCALE GENOMIC DNA]</scope>
    <source>
        <strain evidence="8 9">TH019</strain>
    </source>
</reference>
<dbReference type="EMBL" id="NOXS01000035">
    <property type="protein sequence ID" value="OYQ16733.1"/>
    <property type="molecule type" value="Genomic_DNA"/>
</dbReference>